<dbReference type="Proteomes" id="UP000652720">
    <property type="component" value="Unassembled WGS sequence"/>
</dbReference>
<evidence type="ECO:0000313" key="6">
    <source>
        <dbReference type="Proteomes" id="UP000630135"/>
    </source>
</evidence>
<keyword evidence="2" id="KW-1133">Transmembrane helix</keyword>
<evidence type="ECO:0000313" key="4">
    <source>
        <dbReference type="EMBL" id="GGI72025.1"/>
    </source>
</evidence>
<feature type="domain" description="Phosphatidic acid phosphatase type 2/haloperoxidase" evidence="3">
    <location>
        <begin position="342"/>
        <end position="451"/>
    </location>
</feature>
<evidence type="ECO:0000256" key="1">
    <source>
        <dbReference type="SAM" id="MobiDB-lite"/>
    </source>
</evidence>
<accession>A0AAV4K2V7</accession>
<keyword evidence="2" id="KW-0472">Membrane</keyword>
<keyword evidence="2" id="KW-0812">Transmembrane</keyword>
<feature type="transmembrane region" description="Helical" evidence="2">
    <location>
        <begin position="20"/>
        <end position="41"/>
    </location>
</feature>
<gene>
    <name evidence="5" type="ORF">GCM10008021_26050</name>
    <name evidence="4" type="ORF">GCM10010914_02590</name>
</gene>
<dbReference type="EMBL" id="BMLZ01000044">
    <property type="protein sequence ID" value="GGP30954.1"/>
    <property type="molecule type" value="Genomic_DNA"/>
</dbReference>
<dbReference type="InterPro" id="IPR052559">
    <property type="entry name" value="V-haloperoxidase"/>
</dbReference>
<evidence type="ECO:0000256" key="2">
    <source>
        <dbReference type="SAM" id="Phobius"/>
    </source>
</evidence>
<dbReference type="CDD" id="cd03380">
    <property type="entry name" value="PAP2_like_1"/>
    <property type="match status" value="1"/>
</dbReference>
<dbReference type="Proteomes" id="UP000630135">
    <property type="component" value="Unassembled WGS sequence"/>
</dbReference>
<reference evidence="4" key="4">
    <citation type="submission" date="2023-08" db="EMBL/GenBank/DDBJ databases">
        <authorList>
            <person name="Sun Q."/>
            <person name="Zhou Y."/>
        </authorList>
    </citation>
    <scope>NUCLEOTIDE SEQUENCE</scope>
    <source>
        <strain evidence="5">CGMCC 1.8884</strain>
        <strain evidence="4">CGMCC 1.8885</strain>
    </source>
</reference>
<evidence type="ECO:0000313" key="7">
    <source>
        <dbReference type="Proteomes" id="UP000652720"/>
    </source>
</evidence>
<dbReference type="InterPro" id="IPR036938">
    <property type="entry name" value="PAP2/HPO_sf"/>
</dbReference>
<organism evidence="4 7">
    <name type="scientific">Deinococcus wulumuqiensis</name>
    <dbReference type="NCBI Taxonomy" id="980427"/>
    <lineage>
        <taxon>Bacteria</taxon>
        <taxon>Thermotogati</taxon>
        <taxon>Deinococcota</taxon>
        <taxon>Deinococci</taxon>
        <taxon>Deinococcales</taxon>
        <taxon>Deinococcaceae</taxon>
        <taxon>Deinococcus</taxon>
    </lineage>
</organism>
<dbReference type="AlphaFoldDB" id="A0AAV4K2V7"/>
<dbReference type="PANTHER" id="PTHR34599:SF1">
    <property type="entry name" value="PHOSPHATIDIC ACID PHOSPHATASE TYPE 2_HALOPEROXIDASE DOMAIN-CONTAINING PROTEIN"/>
    <property type="match status" value="1"/>
</dbReference>
<dbReference type="EMBL" id="BMMA01000002">
    <property type="protein sequence ID" value="GGI72025.1"/>
    <property type="molecule type" value="Genomic_DNA"/>
</dbReference>
<reference evidence="6" key="3">
    <citation type="journal article" date="2019" name="Int. J. Syst. Evol. Microbiol.">
        <title>The Global Catalogue of Microorganisms (GCM) 10K type strain sequencing project: providing services to taxonomists for standard genome sequencing and annotation.</title>
        <authorList>
            <consortium name="The Broad Institute Genomics Platform"/>
            <consortium name="The Broad Institute Genome Sequencing Center for Infectious Disease"/>
            <person name="Wu L."/>
            <person name="Ma J."/>
        </authorList>
    </citation>
    <scope>NUCLEOTIDE SEQUENCE [LARGE SCALE GENOMIC DNA]</scope>
    <source>
        <strain evidence="6">CGMCC 1.8884</strain>
    </source>
</reference>
<protein>
    <recommendedName>
        <fullName evidence="3">Phosphatidic acid phosphatase type 2/haloperoxidase domain-containing protein</fullName>
    </recommendedName>
</protein>
<evidence type="ECO:0000313" key="5">
    <source>
        <dbReference type="EMBL" id="GGP30954.1"/>
    </source>
</evidence>
<dbReference type="Pfam" id="PF01569">
    <property type="entry name" value="PAP2"/>
    <property type="match status" value="1"/>
</dbReference>
<feature type="region of interest" description="Disordered" evidence="1">
    <location>
        <begin position="219"/>
        <end position="241"/>
    </location>
</feature>
<dbReference type="Gene3D" id="1.10.606.20">
    <property type="match status" value="1"/>
</dbReference>
<dbReference type="SMART" id="SM00014">
    <property type="entry name" value="acidPPc"/>
    <property type="match status" value="1"/>
</dbReference>
<proteinExistence type="predicted"/>
<reference evidence="5" key="1">
    <citation type="journal article" date="2014" name="Int. J. Syst. Evol. Microbiol.">
        <title>Complete genome of a new Firmicutes species belonging to the dominant human colonic microbiota ('Ruminococcus bicirculans') reveals two chromosomes and a selective capacity to utilize plant glucans.</title>
        <authorList>
            <consortium name="NISC Comparative Sequencing Program"/>
            <person name="Wegmann U."/>
            <person name="Louis P."/>
            <person name="Goesmann A."/>
            <person name="Henrissat B."/>
            <person name="Duncan S.H."/>
            <person name="Flint H.J."/>
        </authorList>
    </citation>
    <scope>NUCLEOTIDE SEQUENCE</scope>
    <source>
        <strain evidence="5">CGMCC 1.8884</strain>
    </source>
</reference>
<sequence>MTGARYPGTMLPAHLPHVRWLARLCVVGVGLGATSLALPGLPFPGLPLTGALAQGAPPPRLTAPSGPLSPARSGLAASPFLVLPAAPELRQAGNALAAASAGPASPLSVQVPRRVARTTLDLIAARRLDPPPAARVLALTLGTLHDAAWLARHSGRAVDSDTAAAVAATRVLMALFEQDGARLARELQAGLPDLPADVDRVSWALGEAAADAALAFARQDGAAQPGQDGPAQPGGEGVWAPLTGQQALEPGWGKVQPIGLTRETLPRVVPPPAWQSAAFAADRAAFAEQQAQLTAADRALAEHWAAGPGSVTPLGLWMQEALRLAEQTRLGGGDLAQVLAATAVAGHNAFISCWQGKFEYNVARPQGWMEQVQPGWTPPLPTPPFPSYPSGHATVSGAAAEVLARFFPLQARQLRRDAQDAAFSRVVGGIHWTLDGAAGLDVGRRVAWALLGESSP</sequence>
<dbReference type="PANTHER" id="PTHR34599">
    <property type="entry name" value="PEROXIDASE-RELATED"/>
    <property type="match status" value="1"/>
</dbReference>
<name>A0AAV4K2V7_9DEIO</name>
<reference evidence="4" key="2">
    <citation type="journal article" date="2014" name="Int. J. Syst. Evol. Microbiol.">
        <title>Complete genome sequence of Corynebacterium casei LMG S-19264T (=DSM 44701T), isolated from a smear-ripened cheese.</title>
        <authorList>
            <consortium name="US DOE Joint Genome Institute (JGI-PGF)"/>
            <person name="Walter F."/>
            <person name="Albersmeier A."/>
            <person name="Kalinowski J."/>
            <person name="Ruckert C."/>
        </authorList>
    </citation>
    <scope>NUCLEOTIDE SEQUENCE</scope>
    <source>
        <strain evidence="4">CGMCC 1.8885</strain>
    </source>
</reference>
<dbReference type="InterPro" id="IPR000326">
    <property type="entry name" value="PAP2/HPO"/>
</dbReference>
<keyword evidence="6" id="KW-1185">Reference proteome</keyword>
<comment type="caution">
    <text evidence="4">The sequence shown here is derived from an EMBL/GenBank/DDBJ whole genome shotgun (WGS) entry which is preliminary data.</text>
</comment>
<feature type="compositionally biased region" description="Low complexity" evidence="1">
    <location>
        <begin position="219"/>
        <end position="231"/>
    </location>
</feature>
<dbReference type="SUPFAM" id="SSF48317">
    <property type="entry name" value="Acid phosphatase/Vanadium-dependent haloperoxidase"/>
    <property type="match status" value="1"/>
</dbReference>
<evidence type="ECO:0000259" key="3">
    <source>
        <dbReference type="SMART" id="SM00014"/>
    </source>
</evidence>